<feature type="chain" id="PRO_5014617218" evidence="1">
    <location>
        <begin position="19"/>
        <end position="71"/>
    </location>
</feature>
<dbReference type="EMBL" id="GGFM01012253">
    <property type="protein sequence ID" value="MBW33004.1"/>
    <property type="molecule type" value="Transcribed_RNA"/>
</dbReference>
<reference evidence="2" key="1">
    <citation type="submission" date="2018-01" db="EMBL/GenBank/DDBJ databases">
        <title>An insight into the sialome of Amazonian anophelines.</title>
        <authorList>
            <person name="Ribeiro J.M."/>
            <person name="Scarpassa V."/>
            <person name="Calvo E."/>
        </authorList>
    </citation>
    <scope>NUCLEOTIDE SEQUENCE</scope>
    <source>
        <tissue evidence="2">Salivary glands</tissue>
    </source>
</reference>
<name>A0A2M3ZWR7_9DIPT</name>
<keyword evidence="1" id="KW-0732">Signal</keyword>
<dbReference type="AlphaFoldDB" id="A0A2M3ZWR7"/>
<feature type="signal peptide" evidence="1">
    <location>
        <begin position="1"/>
        <end position="18"/>
    </location>
</feature>
<evidence type="ECO:0000313" key="2">
    <source>
        <dbReference type="EMBL" id="MBW33004.1"/>
    </source>
</evidence>
<evidence type="ECO:0000256" key="1">
    <source>
        <dbReference type="SAM" id="SignalP"/>
    </source>
</evidence>
<proteinExistence type="predicted"/>
<protein>
    <submittedName>
        <fullName evidence="2">Putative secreted peptide</fullName>
    </submittedName>
</protein>
<accession>A0A2M3ZWR7</accession>
<organism evidence="2">
    <name type="scientific">Anopheles braziliensis</name>
    <dbReference type="NCBI Taxonomy" id="58242"/>
    <lineage>
        <taxon>Eukaryota</taxon>
        <taxon>Metazoa</taxon>
        <taxon>Ecdysozoa</taxon>
        <taxon>Arthropoda</taxon>
        <taxon>Hexapoda</taxon>
        <taxon>Insecta</taxon>
        <taxon>Pterygota</taxon>
        <taxon>Neoptera</taxon>
        <taxon>Endopterygota</taxon>
        <taxon>Diptera</taxon>
        <taxon>Nematocera</taxon>
        <taxon>Culicoidea</taxon>
        <taxon>Culicidae</taxon>
        <taxon>Anophelinae</taxon>
        <taxon>Anopheles</taxon>
    </lineage>
</organism>
<sequence length="71" mass="8004">MLSSALILCAVLLTSCLTNRDSSDHVKNFADTLKDTSKMFSIWFDASLPFTTIPEQLFSFAIYMCFTVLEL</sequence>